<gene>
    <name evidence="1" type="ORF">ACE3NQ_29170</name>
</gene>
<evidence type="ECO:0000313" key="1">
    <source>
        <dbReference type="EMBL" id="MFB5684987.1"/>
    </source>
</evidence>
<sequence length="48" mass="5276">MDAALIRINDDANKYSFFRLNCPSVRDADLADESPLTAEKPEITGFSG</sequence>
<protein>
    <submittedName>
        <fullName evidence="1">Uncharacterized protein</fullName>
    </submittedName>
</protein>
<reference evidence="1 2" key="1">
    <citation type="submission" date="2024-09" db="EMBL/GenBank/DDBJ databases">
        <authorList>
            <person name="Ruan L."/>
        </authorList>
    </citation>
    <scope>NUCLEOTIDE SEQUENCE [LARGE SCALE GENOMIC DNA]</scope>
    <source>
        <strain evidence="1 2">D33</strain>
    </source>
</reference>
<evidence type="ECO:0000313" key="2">
    <source>
        <dbReference type="Proteomes" id="UP001580407"/>
    </source>
</evidence>
<dbReference type="EMBL" id="JBHILM010000053">
    <property type="protein sequence ID" value="MFB5684987.1"/>
    <property type="molecule type" value="Genomic_DNA"/>
</dbReference>
<keyword evidence="2" id="KW-1185">Reference proteome</keyword>
<accession>A0ABV5BHN8</accession>
<proteinExistence type="predicted"/>
<comment type="caution">
    <text evidence="1">The sequence shown here is derived from an EMBL/GenBank/DDBJ whole genome shotgun (WGS) entry which is preliminary data.</text>
</comment>
<dbReference type="RefSeq" id="WP_375528652.1">
    <property type="nucleotide sequence ID" value="NZ_JBHILM010000053.1"/>
</dbReference>
<dbReference type="Proteomes" id="UP001580407">
    <property type="component" value="Unassembled WGS sequence"/>
</dbReference>
<name>A0ABV5BHN8_9BACL</name>
<organism evidence="1 2">
    <name type="scientific">Paenibacillus terreus</name>
    <dbReference type="NCBI Taxonomy" id="1387834"/>
    <lineage>
        <taxon>Bacteria</taxon>
        <taxon>Bacillati</taxon>
        <taxon>Bacillota</taxon>
        <taxon>Bacilli</taxon>
        <taxon>Bacillales</taxon>
        <taxon>Paenibacillaceae</taxon>
        <taxon>Paenibacillus</taxon>
    </lineage>
</organism>